<comment type="caution">
    <text evidence="1">The sequence shown here is derived from an EMBL/GenBank/DDBJ whole genome shotgun (WGS) entry which is preliminary data.</text>
</comment>
<proteinExistence type="predicted"/>
<organism evidence="1 2">
    <name type="scientific">Nitrosomonas nitrosa</name>
    <dbReference type="NCBI Taxonomy" id="52442"/>
    <lineage>
        <taxon>Bacteria</taxon>
        <taxon>Pseudomonadati</taxon>
        <taxon>Pseudomonadota</taxon>
        <taxon>Betaproteobacteria</taxon>
        <taxon>Nitrosomonadales</taxon>
        <taxon>Nitrosomonadaceae</taxon>
        <taxon>Nitrosomonas</taxon>
    </lineage>
</organism>
<gene>
    <name evidence="1" type="ORF">NMYAN_10097</name>
</gene>
<dbReference type="EMBL" id="CAJNAP010000001">
    <property type="protein sequence ID" value="CAE6483698.1"/>
    <property type="molecule type" value="Genomic_DNA"/>
</dbReference>
<dbReference type="AlphaFoldDB" id="A0A8H9D7V8"/>
<sequence length="28" mass="3274">MLYNIDSLQQSRRAFCIHLAILITELNP</sequence>
<evidence type="ECO:0000313" key="2">
    <source>
        <dbReference type="Proteomes" id="UP000601736"/>
    </source>
</evidence>
<protein>
    <submittedName>
        <fullName evidence="1">Uncharacterized protein</fullName>
    </submittedName>
</protein>
<accession>A0A8H9D7V8</accession>
<dbReference type="Proteomes" id="UP000601736">
    <property type="component" value="Unassembled WGS sequence"/>
</dbReference>
<evidence type="ECO:0000313" key="1">
    <source>
        <dbReference type="EMBL" id="CAE6483698.1"/>
    </source>
</evidence>
<name>A0A8H9D7V8_9PROT</name>
<reference evidence="1" key="1">
    <citation type="submission" date="2021-02" db="EMBL/GenBank/DDBJ databases">
        <authorList>
            <person name="Han P."/>
        </authorList>
    </citation>
    <scope>NUCLEOTIDE SEQUENCE</scope>
    <source>
        <strain evidence="1">Nitrosomonas nitrosa 18-3D</strain>
    </source>
</reference>